<name>A0A2H0YL86_9BACT</name>
<protein>
    <submittedName>
        <fullName evidence="1">Uncharacterized protein</fullName>
    </submittedName>
</protein>
<organism evidence="1 2">
    <name type="scientific">Candidatus Nealsonbacteria bacterium CG08_land_8_20_14_0_20_38_20</name>
    <dbReference type="NCBI Taxonomy" id="1974705"/>
    <lineage>
        <taxon>Bacteria</taxon>
        <taxon>Candidatus Nealsoniibacteriota</taxon>
    </lineage>
</organism>
<gene>
    <name evidence="1" type="ORF">COT33_02895</name>
</gene>
<accession>A0A2H0YL86</accession>
<dbReference type="EMBL" id="PEYD01000055">
    <property type="protein sequence ID" value="PIS39265.1"/>
    <property type="molecule type" value="Genomic_DNA"/>
</dbReference>
<evidence type="ECO:0000313" key="1">
    <source>
        <dbReference type="EMBL" id="PIS39265.1"/>
    </source>
</evidence>
<dbReference type="AlphaFoldDB" id="A0A2H0YL86"/>
<evidence type="ECO:0000313" key="2">
    <source>
        <dbReference type="Proteomes" id="UP000230088"/>
    </source>
</evidence>
<reference evidence="2" key="1">
    <citation type="submission" date="2017-09" db="EMBL/GenBank/DDBJ databases">
        <title>Depth-based differentiation of microbial function through sediment-hosted aquifers and enrichment of novel symbionts in the deep terrestrial subsurface.</title>
        <authorList>
            <person name="Probst A.J."/>
            <person name="Ladd B."/>
            <person name="Jarett J.K."/>
            <person name="Geller-Mcgrath D.E."/>
            <person name="Sieber C.M.K."/>
            <person name="Emerson J.B."/>
            <person name="Anantharaman K."/>
            <person name="Thomas B.C."/>
            <person name="Malmstrom R."/>
            <person name="Stieglmeier M."/>
            <person name="Klingl A."/>
            <person name="Woyke T."/>
            <person name="Ryan C.M."/>
            <person name="Banfield J.F."/>
        </authorList>
    </citation>
    <scope>NUCLEOTIDE SEQUENCE [LARGE SCALE GENOMIC DNA]</scope>
</reference>
<comment type="caution">
    <text evidence="1">The sequence shown here is derived from an EMBL/GenBank/DDBJ whole genome shotgun (WGS) entry which is preliminary data.</text>
</comment>
<dbReference type="Proteomes" id="UP000230088">
    <property type="component" value="Unassembled WGS sequence"/>
</dbReference>
<proteinExistence type="predicted"/>
<sequence>MEKVSMRIIKCDLCKKKIKGEPITAGVGFFPRTELCEKCGAPILNFLKKHKFIELKKIKKK</sequence>